<dbReference type="PROSITE" id="PS50011">
    <property type="entry name" value="PROTEIN_KINASE_DOM"/>
    <property type="match status" value="1"/>
</dbReference>
<dbReference type="OrthoDB" id="654677at2759"/>
<dbReference type="GO" id="GO:0005524">
    <property type="term" value="F:ATP binding"/>
    <property type="evidence" value="ECO:0007669"/>
    <property type="project" value="InterPro"/>
</dbReference>
<keyword evidence="3" id="KW-1185">Reference proteome</keyword>
<proteinExistence type="predicted"/>
<sequence>MLKMNARGGWRLRWNQRGLNAMKGELSVREGILAEDLKKMEQVFYGNLIGNSCAECLNCDLPEVAKFVHQVLTSSDNDFQESLGTKDCSRCYKGLVKRVSPVSSSCSIQKVLKKAVKRCAALSVELNPGNSPRNGRSWDKFFANHLPTTIVVWAAQEAKIMLKRDLLKLMGGFKLNPKPCLDTNHASLREEDVNEITSCTFRRIEEVSRDDSAYLKDSTGYKAKVTFRSISVIRRELPETELGWPLLSRTNRSALDTLRNSEVGNMSLVERNSNETKIPSNLKTDYSIVKECKIEGTVIQLFHTSENRSRDGSSNEEDARFGFKQEVSSHPDHVLTKNSTRSGPGWPLLRVKTSASLESFQESQAEKFSVVQRAPSLTDRSEEATSKFQIDFVSKEVERYVQNKMRGYKDKNMGPCLAASMKLPKKMDCFFKVCTSGCKQFGYEELKRATRQFSSENFVGEGGCSNVYKGYLPGGKQVAVKILKQYKEAWSDFSLEIDIMSSLKHKHITPLIGICVEDNHLILVYDFLSQGSLDERLQGNYSSVNGDAGKRRKSVLPWKVRFKVAIAIAEALNHLHNECSRPVIPRDVKSSNILLSKDFQPQLSDFGLAMWGPADSAYAIHSDVVGTFGYIAPEYFMNGRVSDKIDVYSFGIVLLELLTGKKPIISKDLKGQESLIKWATPLLESGNLKALLDPKTNGKFDVVQMQRMVLAATLCVRQTARLRPKVSQILELLRGEKDEGEWVNSYANDLKKSSDEELDDLFLEFGSKPGLETSFLQLNDDDASHRSVDTASLSRVDVITPSRAGRKSRFMLRDYLKESQG</sequence>
<dbReference type="GO" id="GO:0004672">
    <property type="term" value="F:protein kinase activity"/>
    <property type="evidence" value="ECO:0007669"/>
    <property type="project" value="InterPro"/>
</dbReference>
<dbReference type="FunFam" id="1.10.510.10:FF:000284">
    <property type="entry name" value="Putative receptor-like serine/threonine-protein kinase"/>
    <property type="match status" value="1"/>
</dbReference>
<dbReference type="Proteomes" id="UP000886885">
    <property type="component" value="Chromosome 2A"/>
</dbReference>
<evidence type="ECO:0000313" key="3">
    <source>
        <dbReference type="Proteomes" id="UP000886885"/>
    </source>
</evidence>
<evidence type="ECO:0000259" key="1">
    <source>
        <dbReference type="PROSITE" id="PS50011"/>
    </source>
</evidence>
<dbReference type="FunFam" id="3.30.200.20:FF:000268">
    <property type="entry name" value="probable receptor-like serine/threonine-protein kinase At5g57670"/>
    <property type="match status" value="1"/>
</dbReference>
<dbReference type="SMART" id="SM00220">
    <property type="entry name" value="S_TKc"/>
    <property type="match status" value="1"/>
</dbReference>
<gene>
    <name evidence="2" type="ORF">POTOM_007224</name>
</gene>
<feature type="domain" description="Protein kinase" evidence="1">
    <location>
        <begin position="453"/>
        <end position="743"/>
    </location>
</feature>
<organism evidence="2 3">
    <name type="scientific">Populus tomentosa</name>
    <name type="common">Chinese white poplar</name>
    <dbReference type="NCBI Taxonomy" id="118781"/>
    <lineage>
        <taxon>Eukaryota</taxon>
        <taxon>Viridiplantae</taxon>
        <taxon>Streptophyta</taxon>
        <taxon>Embryophyta</taxon>
        <taxon>Tracheophyta</taxon>
        <taxon>Spermatophyta</taxon>
        <taxon>Magnoliopsida</taxon>
        <taxon>eudicotyledons</taxon>
        <taxon>Gunneridae</taxon>
        <taxon>Pentapetalae</taxon>
        <taxon>rosids</taxon>
        <taxon>fabids</taxon>
        <taxon>Malpighiales</taxon>
        <taxon>Salicaceae</taxon>
        <taxon>Saliceae</taxon>
        <taxon>Populus</taxon>
    </lineage>
</organism>
<protein>
    <recommendedName>
        <fullName evidence="1">Protein kinase domain-containing protein</fullName>
    </recommendedName>
</protein>
<evidence type="ECO:0000313" key="2">
    <source>
        <dbReference type="EMBL" id="KAG6785651.1"/>
    </source>
</evidence>
<dbReference type="PANTHER" id="PTHR47987">
    <property type="entry name" value="OS08G0249100 PROTEIN"/>
    <property type="match status" value="1"/>
</dbReference>
<dbReference type="Pfam" id="PF00069">
    <property type="entry name" value="Pkinase"/>
    <property type="match status" value="1"/>
</dbReference>
<dbReference type="EMBL" id="JAAWWB010000003">
    <property type="protein sequence ID" value="KAG6785651.1"/>
    <property type="molecule type" value="Genomic_DNA"/>
</dbReference>
<dbReference type="InterPro" id="IPR000719">
    <property type="entry name" value="Prot_kinase_dom"/>
</dbReference>
<reference evidence="2" key="1">
    <citation type="journal article" date="2020" name="bioRxiv">
        <title>Hybrid origin of Populus tomentosa Carr. identified through genome sequencing and phylogenomic analysis.</title>
        <authorList>
            <person name="An X."/>
            <person name="Gao K."/>
            <person name="Chen Z."/>
            <person name="Li J."/>
            <person name="Yang X."/>
            <person name="Yang X."/>
            <person name="Zhou J."/>
            <person name="Guo T."/>
            <person name="Zhao T."/>
            <person name="Huang S."/>
            <person name="Miao D."/>
            <person name="Khan W.U."/>
            <person name="Rao P."/>
            <person name="Ye M."/>
            <person name="Lei B."/>
            <person name="Liao W."/>
            <person name="Wang J."/>
            <person name="Ji L."/>
            <person name="Li Y."/>
            <person name="Guo B."/>
            <person name="Mustafa N.S."/>
            <person name="Li S."/>
            <person name="Yun Q."/>
            <person name="Keller S.R."/>
            <person name="Mao J."/>
            <person name="Zhang R."/>
            <person name="Strauss S.H."/>
        </authorList>
    </citation>
    <scope>NUCLEOTIDE SEQUENCE</scope>
    <source>
        <strain evidence="2">GM15</strain>
        <tissue evidence="2">Leaf</tissue>
    </source>
</reference>
<name>A0A8X8AF57_POPTO</name>
<accession>A0A8X8AF57</accession>
<dbReference type="AlphaFoldDB" id="A0A8X8AF57"/>
<dbReference type="PANTHER" id="PTHR47987:SF11">
    <property type="entry name" value="RECEPTOR-LIKE CYTOSOLIC SERINE_THREONINE-PROTEIN KINASE RBK1 ISOFORM X1"/>
    <property type="match status" value="1"/>
</dbReference>
<comment type="caution">
    <text evidence="2">The sequence shown here is derived from an EMBL/GenBank/DDBJ whole genome shotgun (WGS) entry which is preliminary data.</text>
</comment>
<dbReference type="InterPro" id="IPR046958">
    <property type="entry name" value="RBK1/2/STUNTED"/>
</dbReference>